<gene>
    <name evidence="2" type="ORF">E2562_018984</name>
</gene>
<dbReference type="EMBL" id="SPHZ02000006">
    <property type="protein sequence ID" value="KAF0912741.1"/>
    <property type="molecule type" value="Genomic_DNA"/>
</dbReference>
<name>A0A6G1DK08_9ORYZ</name>
<evidence type="ECO:0000313" key="3">
    <source>
        <dbReference type="Proteomes" id="UP000479710"/>
    </source>
</evidence>
<protein>
    <submittedName>
        <fullName evidence="2">Uncharacterized protein</fullName>
    </submittedName>
</protein>
<feature type="region of interest" description="Disordered" evidence="1">
    <location>
        <begin position="225"/>
        <end position="250"/>
    </location>
</feature>
<dbReference type="Proteomes" id="UP000479710">
    <property type="component" value="Unassembled WGS sequence"/>
</dbReference>
<comment type="caution">
    <text evidence="2">The sequence shown here is derived from an EMBL/GenBank/DDBJ whole genome shotgun (WGS) entry which is preliminary data.</text>
</comment>
<accession>A0A6G1DK08</accession>
<feature type="region of interest" description="Disordered" evidence="1">
    <location>
        <begin position="192"/>
        <end position="212"/>
    </location>
</feature>
<evidence type="ECO:0000313" key="2">
    <source>
        <dbReference type="EMBL" id="KAF0912741.1"/>
    </source>
</evidence>
<dbReference type="AlphaFoldDB" id="A0A6G1DK08"/>
<evidence type="ECO:0000256" key="1">
    <source>
        <dbReference type="SAM" id="MobiDB-lite"/>
    </source>
</evidence>
<reference evidence="2 3" key="1">
    <citation type="submission" date="2019-11" db="EMBL/GenBank/DDBJ databases">
        <title>Whole genome sequence of Oryza granulata.</title>
        <authorList>
            <person name="Li W."/>
        </authorList>
    </citation>
    <scope>NUCLEOTIDE SEQUENCE [LARGE SCALE GENOMIC DNA]</scope>
    <source>
        <strain evidence="3">cv. Menghai</strain>
        <tissue evidence="2">Leaf</tissue>
    </source>
</reference>
<feature type="compositionally biased region" description="Gly residues" evidence="1">
    <location>
        <begin position="241"/>
        <end position="250"/>
    </location>
</feature>
<organism evidence="2 3">
    <name type="scientific">Oryza meyeriana var. granulata</name>
    <dbReference type="NCBI Taxonomy" id="110450"/>
    <lineage>
        <taxon>Eukaryota</taxon>
        <taxon>Viridiplantae</taxon>
        <taxon>Streptophyta</taxon>
        <taxon>Embryophyta</taxon>
        <taxon>Tracheophyta</taxon>
        <taxon>Spermatophyta</taxon>
        <taxon>Magnoliopsida</taxon>
        <taxon>Liliopsida</taxon>
        <taxon>Poales</taxon>
        <taxon>Poaceae</taxon>
        <taxon>BOP clade</taxon>
        <taxon>Oryzoideae</taxon>
        <taxon>Oryzeae</taxon>
        <taxon>Oryzinae</taxon>
        <taxon>Oryza</taxon>
        <taxon>Oryza meyeriana</taxon>
    </lineage>
</organism>
<sequence>MNWAVLTPSAGRTQAAGNDVGVTWVGGRTAGKGAQAARKAAGTAGKGAAVAGQGVAGTTAVHSDGIRTTGMGIWFSPQPQVQPKLAVSLAVMGSLVHTEQPATPESPTTQARQCPFAEGFFGNHDEACWSPFRLSEEEQGGGGRLFELTAGTGSATDDDVEDVSRTPVQQMVAAFQADVGPVQSPTVEQRTVMGSRDGPLDEVRGLPTTETGVCTRPATVPAAVMEPQATGAVAKRRTDGVGTGQLGPER</sequence>
<proteinExistence type="predicted"/>
<keyword evidence="3" id="KW-1185">Reference proteome</keyword>